<organism evidence="4 5">
    <name type="scientific">Cupriavidus basilensis</name>
    <dbReference type="NCBI Taxonomy" id="68895"/>
    <lineage>
        <taxon>Bacteria</taxon>
        <taxon>Pseudomonadati</taxon>
        <taxon>Pseudomonadota</taxon>
        <taxon>Betaproteobacteria</taxon>
        <taxon>Burkholderiales</taxon>
        <taxon>Burkholderiaceae</taxon>
        <taxon>Cupriavidus</taxon>
    </lineage>
</organism>
<dbReference type="InterPro" id="IPR020843">
    <property type="entry name" value="ER"/>
</dbReference>
<evidence type="ECO:0000256" key="1">
    <source>
        <dbReference type="ARBA" id="ARBA00022857"/>
    </source>
</evidence>
<accession>A0A0C4YKK1</accession>
<gene>
    <name evidence="4" type="ORF">RR42_s0929</name>
</gene>
<dbReference type="SMART" id="SM00829">
    <property type="entry name" value="PKS_ER"/>
    <property type="match status" value="1"/>
</dbReference>
<dbReference type="Pfam" id="PF00107">
    <property type="entry name" value="ADH_zinc_N"/>
    <property type="match status" value="1"/>
</dbReference>
<sequence>MIAGLEMSGDVIAVGAAVSEFKIGDKVMGMTTGAYAELATIDHRVALRLPPTFTYDQATAVATVYPTAHNALVTNGQFSSGKTVLIQGVASAVGIAALQIAKAMGAKRVIGTGRPNAKADRLAELGLDRFLINGQHDIPTEVLKVTDGRGVDVVVDMVGGPVISDNLECVALGGRIVNVGWVGGTKGEIDLDTLAKKRISLVGVSFRTRTIEQKTALFAEFARDVYPFFVSGALVPVIAATYPLSEALTAQDAMAEDKHFGKILLHP</sequence>
<dbReference type="SUPFAM" id="SSF50129">
    <property type="entry name" value="GroES-like"/>
    <property type="match status" value="1"/>
</dbReference>
<dbReference type="GO" id="GO:0003960">
    <property type="term" value="F:quinone reductase (NADPH) activity"/>
    <property type="evidence" value="ECO:0007669"/>
    <property type="project" value="UniProtKB-EC"/>
</dbReference>
<dbReference type="Gene3D" id="3.90.180.10">
    <property type="entry name" value="Medium-chain alcohol dehydrogenases, catalytic domain"/>
    <property type="match status" value="1"/>
</dbReference>
<keyword evidence="2 4" id="KW-0560">Oxidoreductase</keyword>
<name>A0A0C4YKK1_9BURK</name>
<keyword evidence="1" id="KW-0521">NADP</keyword>
<dbReference type="AlphaFoldDB" id="A0A0C4YKK1"/>
<evidence type="ECO:0000259" key="3">
    <source>
        <dbReference type="SMART" id="SM00829"/>
    </source>
</evidence>
<evidence type="ECO:0000256" key="2">
    <source>
        <dbReference type="ARBA" id="ARBA00023002"/>
    </source>
</evidence>
<dbReference type="STRING" id="68895.RR42_s0929"/>
<dbReference type="InterPro" id="IPR011032">
    <property type="entry name" value="GroES-like_sf"/>
</dbReference>
<proteinExistence type="predicted"/>
<dbReference type="EC" id="1.6.5.5" evidence="4"/>
<dbReference type="PANTHER" id="PTHR48106:SF18">
    <property type="entry name" value="QUINONE OXIDOREDUCTASE PIG3"/>
    <property type="match status" value="1"/>
</dbReference>
<dbReference type="GO" id="GO:0070402">
    <property type="term" value="F:NADPH binding"/>
    <property type="evidence" value="ECO:0007669"/>
    <property type="project" value="TreeGrafter"/>
</dbReference>
<dbReference type="PANTHER" id="PTHR48106">
    <property type="entry name" value="QUINONE OXIDOREDUCTASE PIG3-RELATED"/>
    <property type="match status" value="1"/>
</dbReference>
<dbReference type="InterPro" id="IPR036291">
    <property type="entry name" value="NAD(P)-bd_dom_sf"/>
</dbReference>
<dbReference type="EMBL" id="CP010537">
    <property type="protein sequence ID" value="AJG22519.1"/>
    <property type="molecule type" value="Genomic_DNA"/>
</dbReference>
<evidence type="ECO:0000313" key="4">
    <source>
        <dbReference type="EMBL" id="AJG22519.1"/>
    </source>
</evidence>
<evidence type="ECO:0000313" key="5">
    <source>
        <dbReference type="Proteomes" id="UP000031843"/>
    </source>
</evidence>
<dbReference type="InterPro" id="IPR013149">
    <property type="entry name" value="ADH-like_C"/>
</dbReference>
<dbReference type="Pfam" id="PF08240">
    <property type="entry name" value="ADH_N"/>
    <property type="match status" value="1"/>
</dbReference>
<keyword evidence="5" id="KW-1185">Reference proteome</keyword>
<dbReference type="InterPro" id="IPR013154">
    <property type="entry name" value="ADH-like_N"/>
</dbReference>
<dbReference type="SUPFAM" id="SSF51735">
    <property type="entry name" value="NAD(P)-binding Rossmann-fold domains"/>
    <property type="match status" value="1"/>
</dbReference>
<protein>
    <submittedName>
        <fullName evidence="4">Quinone oxidoreductase</fullName>
        <ecNumber evidence="4">1.6.5.5</ecNumber>
    </submittedName>
</protein>
<reference evidence="4 5" key="1">
    <citation type="journal article" date="2015" name="Genome Announc.">
        <title>Complete Genome Sequence of Cupriavidus basilensis 4G11, Isolated from the Oak Ridge Field Research Center Site.</title>
        <authorList>
            <person name="Ray J."/>
            <person name="Waters R.J."/>
            <person name="Skerker J.M."/>
            <person name="Kuehl J.V."/>
            <person name="Price M.N."/>
            <person name="Huang J."/>
            <person name="Chakraborty R."/>
            <person name="Arkin A.P."/>
            <person name="Deutschbauer A."/>
        </authorList>
    </citation>
    <scope>NUCLEOTIDE SEQUENCE [LARGE SCALE GENOMIC DNA]</scope>
    <source>
        <strain evidence="4">4G11</strain>
    </source>
</reference>
<feature type="domain" description="Enoyl reductase (ER)" evidence="3">
    <location>
        <begin position="4"/>
        <end position="265"/>
    </location>
</feature>
<dbReference type="Proteomes" id="UP000031843">
    <property type="component" value="Chromosome secondary"/>
</dbReference>
<dbReference type="Gene3D" id="3.40.50.720">
    <property type="entry name" value="NAD(P)-binding Rossmann-like Domain"/>
    <property type="match status" value="1"/>
</dbReference>
<dbReference type="KEGG" id="cbw:RR42_s0929"/>